<evidence type="ECO:0000256" key="5">
    <source>
        <dbReference type="ARBA" id="ARBA00023200"/>
    </source>
</evidence>
<dbReference type="InterPro" id="IPR036365">
    <property type="entry name" value="PGBD-like_sf"/>
</dbReference>
<comment type="caution">
    <text evidence="10">The sequence shown here is derived from an EMBL/GenBank/DDBJ whole genome shotgun (WGS) entry which is preliminary data.</text>
</comment>
<evidence type="ECO:0000256" key="6">
    <source>
        <dbReference type="ARBA" id="ARBA00023295"/>
    </source>
</evidence>
<proteinExistence type="inferred from homology"/>
<evidence type="ECO:0000256" key="2">
    <source>
        <dbReference type="ARBA" id="ARBA00022529"/>
    </source>
</evidence>
<dbReference type="Proteomes" id="UP000253977">
    <property type="component" value="Unassembled WGS sequence"/>
</dbReference>
<dbReference type="InterPro" id="IPR034690">
    <property type="entry name" value="Endolysin_T4_type"/>
</dbReference>
<keyword evidence="2 7" id="KW-0929">Antimicrobial</keyword>
<keyword evidence="4 7" id="KW-0378">Hydrolase</keyword>
<name>A0A369TLL0_9RHOB</name>
<dbReference type="SUPFAM" id="SSF53955">
    <property type="entry name" value="Lysozyme-like"/>
    <property type="match status" value="1"/>
</dbReference>
<comment type="similarity">
    <text evidence="7">Belongs to the glycosyl hydrolase 24 family.</text>
</comment>
<dbReference type="InterPro" id="IPR023346">
    <property type="entry name" value="Lysozyme-like_dom_sf"/>
</dbReference>
<dbReference type="InterPro" id="IPR033907">
    <property type="entry name" value="Endolysin_autolysin"/>
</dbReference>
<dbReference type="InterPro" id="IPR051018">
    <property type="entry name" value="Bacteriophage_GH24"/>
</dbReference>
<dbReference type="PANTHER" id="PTHR38107">
    <property type="match status" value="1"/>
</dbReference>
<evidence type="ECO:0000256" key="8">
    <source>
        <dbReference type="SAM" id="MobiDB-lite"/>
    </source>
</evidence>
<evidence type="ECO:0000313" key="11">
    <source>
        <dbReference type="Proteomes" id="UP000253977"/>
    </source>
</evidence>
<evidence type="ECO:0000259" key="9">
    <source>
        <dbReference type="Pfam" id="PF01471"/>
    </source>
</evidence>
<dbReference type="InterPro" id="IPR036366">
    <property type="entry name" value="PGBDSf"/>
</dbReference>
<dbReference type="CDD" id="cd00737">
    <property type="entry name" value="lyz_endolysin_autolysin"/>
    <property type="match status" value="1"/>
</dbReference>
<dbReference type="SUPFAM" id="SSF47090">
    <property type="entry name" value="PGBD-like"/>
    <property type="match status" value="1"/>
</dbReference>
<evidence type="ECO:0000256" key="3">
    <source>
        <dbReference type="ARBA" id="ARBA00022638"/>
    </source>
</evidence>
<keyword evidence="5" id="KW-1035">Host cytoplasm</keyword>
<evidence type="ECO:0000256" key="4">
    <source>
        <dbReference type="ARBA" id="ARBA00022801"/>
    </source>
</evidence>
<accession>A0A369TLL0</accession>
<keyword evidence="11" id="KW-1185">Reference proteome</keyword>
<dbReference type="InterPro" id="IPR023347">
    <property type="entry name" value="Lysozyme_dom_sf"/>
</dbReference>
<dbReference type="Pfam" id="PF01471">
    <property type="entry name" value="PG_binding_1"/>
    <property type="match status" value="1"/>
</dbReference>
<dbReference type="HAMAP" id="MF_04110">
    <property type="entry name" value="ENDOLYSIN_T4"/>
    <property type="match status" value="1"/>
</dbReference>
<dbReference type="Gene3D" id="1.10.101.10">
    <property type="entry name" value="PGBD-like superfamily/PGBD"/>
    <property type="match status" value="1"/>
</dbReference>
<dbReference type="GO" id="GO:0003796">
    <property type="term" value="F:lysozyme activity"/>
    <property type="evidence" value="ECO:0007669"/>
    <property type="project" value="UniProtKB-EC"/>
</dbReference>
<feature type="domain" description="Peptidoglycan binding-like" evidence="9">
    <location>
        <begin position="206"/>
        <end position="247"/>
    </location>
</feature>
<evidence type="ECO:0000256" key="7">
    <source>
        <dbReference type="RuleBase" id="RU003788"/>
    </source>
</evidence>
<sequence length="327" mass="35437">MPGAQRFRHSAPDWRRNRRATTSGGSMRTSDKGIAFLERHEGVVLKAYRDPVGIWTIGAGLTAASGVVTPRSQMKITKAEAGRLLGLALGRNYEPAVARTMPGANQHEFDGAVSFHFNTGAIAKASWVRAWAERNWSEVERRIKLWKKGGGRVLPGLVRRRQEEFNLIRLGDYGAGVAGQSPTSERARFVVSVTPAEIQAMRVGFAKLGYKVGEDPGGIRKAAVMQFQRDHDLTIDGLIGRATLSTLQRMLDARAKAGQDGAVGGTAAAGTAGAEAFNIAALPDWLIWAGLGLAVVWVGYRAWQYRDAVAAKIQTAAPATARFLRRF</sequence>
<dbReference type="InterPro" id="IPR002477">
    <property type="entry name" value="Peptidoglycan-bd-like"/>
</dbReference>
<evidence type="ECO:0000256" key="1">
    <source>
        <dbReference type="ARBA" id="ARBA00000632"/>
    </source>
</evidence>
<protein>
    <recommendedName>
        <fullName evidence="7">Lysozyme</fullName>
        <ecNumber evidence="7">3.2.1.17</ecNumber>
    </recommendedName>
</protein>
<gene>
    <name evidence="10" type="ORF">DU478_17550</name>
</gene>
<dbReference type="InterPro" id="IPR002196">
    <property type="entry name" value="Glyco_hydro_24"/>
</dbReference>
<dbReference type="AlphaFoldDB" id="A0A369TLL0"/>
<keyword evidence="3 7" id="KW-0081">Bacteriolytic enzyme</keyword>
<dbReference type="GO" id="GO:0031640">
    <property type="term" value="P:killing of cells of another organism"/>
    <property type="evidence" value="ECO:0007669"/>
    <property type="project" value="UniProtKB-KW"/>
</dbReference>
<dbReference type="Pfam" id="PF00959">
    <property type="entry name" value="Phage_lysozyme"/>
    <property type="match status" value="1"/>
</dbReference>
<feature type="region of interest" description="Disordered" evidence="8">
    <location>
        <begin position="1"/>
        <end position="32"/>
    </location>
</feature>
<evidence type="ECO:0000313" key="10">
    <source>
        <dbReference type="EMBL" id="RDD65007.1"/>
    </source>
</evidence>
<organism evidence="10 11">
    <name type="scientific">Thalassococcus profundi</name>
    <dbReference type="NCBI Taxonomy" id="2282382"/>
    <lineage>
        <taxon>Bacteria</taxon>
        <taxon>Pseudomonadati</taxon>
        <taxon>Pseudomonadota</taxon>
        <taxon>Alphaproteobacteria</taxon>
        <taxon>Rhodobacterales</taxon>
        <taxon>Roseobacteraceae</taxon>
        <taxon>Thalassococcus</taxon>
    </lineage>
</organism>
<keyword evidence="6 7" id="KW-0326">Glycosidase</keyword>
<dbReference type="Gene3D" id="1.10.530.40">
    <property type="match status" value="1"/>
</dbReference>
<dbReference type="EC" id="3.2.1.17" evidence="7"/>
<dbReference type="GO" id="GO:0009253">
    <property type="term" value="P:peptidoglycan catabolic process"/>
    <property type="evidence" value="ECO:0007669"/>
    <property type="project" value="InterPro"/>
</dbReference>
<reference evidence="10 11" key="1">
    <citation type="submission" date="2018-07" db="EMBL/GenBank/DDBJ databases">
        <title>Thalassococcus profundi sp. nov., a marine bacterium isolated from deep seawater of Okinawa Trough.</title>
        <authorList>
            <person name="Yu M."/>
        </authorList>
    </citation>
    <scope>NUCLEOTIDE SEQUENCE [LARGE SCALE GENOMIC DNA]</scope>
    <source>
        <strain evidence="10 11">WRAS1</strain>
    </source>
</reference>
<dbReference type="PANTHER" id="PTHR38107:SF3">
    <property type="entry name" value="LYSOZYME RRRD-RELATED"/>
    <property type="match status" value="1"/>
</dbReference>
<dbReference type="GO" id="GO:0016998">
    <property type="term" value="P:cell wall macromolecule catabolic process"/>
    <property type="evidence" value="ECO:0007669"/>
    <property type="project" value="InterPro"/>
</dbReference>
<dbReference type="GO" id="GO:0042742">
    <property type="term" value="P:defense response to bacterium"/>
    <property type="evidence" value="ECO:0007669"/>
    <property type="project" value="UniProtKB-KW"/>
</dbReference>
<comment type="catalytic activity">
    <reaction evidence="1 7">
        <text>Hydrolysis of (1-&gt;4)-beta-linkages between N-acetylmuramic acid and N-acetyl-D-glucosamine residues in a peptidoglycan and between N-acetyl-D-glucosamine residues in chitodextrins.</text>
        <dbReference type="EC" id="3.2.1.17"/>
    </reaction>
</comment>
<dbReference type="EMBL" id="QPMK01000016">
    <property type="protein sequence ID" value="RDD65007.1"/>
    <property type="molecule type" value="Genomic_DNA"/>
</dbReference>